<dbReference type="GO" id="GO:0046872">
    <property type="term" value="F:metal ion binding"/>
    <property type="evidence" value="ECO:0007669"/>
    <property type="project" value="UniProtKB-KW"/>
</dbReference>
<dbReference type="SUPFAM" id="SSF53807">
    <property type="entry name" value="Helical backbone' metal receptor"/>
    <property type="match status" value="1"/>
</dbReference>
<evidence type="ECO:0000256" key="5">
    <source>
        <dbReference type="SAM" id="Coils"/>
    </source>
</evidence>
<sequence>MRRSPAFLALLSASGLVLAGCGSGAGAADGDSSTTVVTSTNVYASLVEAVAGDAVDVVPIIDDAAQDPHEYEATARDQLELSRADVVVMNGGGYDAFMTTMLDAIDEDPDVIDAVATSDLPGAEEAAANGHDHDHAHDHEESGEGEDAHDHEGHDHEESGEGEDAHDHEGHDHEESGEGEDAHDHEGHDHGSFNEHVWYSVPTMIALVDEIESHLAEAVPDSAETVTANADAARGELTELDDRIADLADSHGGENAAVTEPVALWLFEDLGLTNVVPDQFVSAVEMGSDVSPIVLQEATEALDDDVSVFAYNTQTSGPQADALRAEADSSGIPVVEVTETMPEGTDYVTWMTETVDAVEQAIA</sequence>
<dbReference type="InterPro" id="IPR050492">
    <property type="entry name" value="Bact_metal-bind_prot9"/>
</dbReference>
<dbReference type="GO" id="GO:0030001">
    <property type="term" value="P:metal ion transport"/>
    <property type="evidence" value="ECO:0007669"/>
    <property type="project" value="InterPro"/>
</dbReference>
<evidence type="ECO:0000256" key="7">
    <source>
        <dbReference type="SAM" id="SignalP"/>
    </source>
</evidence>
<dbReference type="PANTHER" id="PTHR42953">
    <property type="entry name" value="HIGH-AFFINITY ZINC UPTAKE SYSTEM PROTEIN ZNUA-RELATED"/>
    <property type="match status" value="1"/>
</dbReference>
<keyword evidence="9" id="KW-1185">Reference proteome</keyword>
<evidence type="ECO:0000256" key="1">
    <source>
        <dbReference type="ARBA" id="ARBA00004196"/>
    </source>
</evidence>
<feature type="chain" id="PRO_5039290585" evidence="7">
    <location>
        <begin position="20"/>
        <end position="363"/>
    </location>
</feature>
<name>A0A2H1L1P4_9MICO</name>
<feature type="compositionally biased region" description="Basic and acidic residues" evidence="6">
    <location>
        <begin position="130"/>
        <end position="193"/>
    </location>
</feature>
<dbReference type="InterPro" id="IPR006127">
    <property type="entry name" value="ZnuA-like"/>
</dbReference>
<dbReference type="GO" id="GO:0030313">
    <property type="term" value="C:cell envelope"/>
    <property type="evidence" value="ECO:0007669"/>
    <property type="project" value="UniProtKB-SubCell"/>
</dbReference>
<dbReference type="OrthoDB" id="5296019at2"/>
<dbReference type="RefSeq" id="WP_101586962.1">
    <property type="nucleotide sequence ID" value="NZ_FXZM01000001.1"/>
</dbReference>
<feature type="region of interest" description="Disordered" evidence="6">
    <location>
        <begin position="125"/>
        <end position="193"/>
    </location>
</feature>
<feature type="coiled-coil region" evidence="5">
    <location>
        <begin position="223"/>
        <end position="250"/>
    </location>
</feature>
<keyword evidence="2" id="KW-0813">Transport</keyword>
<evidence type="ECO:0000256" key="4">
    <source>
        <dbReference type="ARBA" id="ARBA00022729"/>
    </source>
</evidence>
<keyword evidence="4 7" id="KW-0732">Signal</keyword>
<accession>A0A2H1L1P4</accession>
<evidence type="ECO:0000256" key="6">
    <source>
        <dbReference type="SAM" id="MobiDB-lite"/>
    </source>
</evidence>
<reference evidence="9" key="1">
    <citation type="submission" date="2017-03" db="EMBL/GenBank/DDBJ databases">
        <authorList>
            <person name="Monnet C."/>
        </authorList>
    </citation>
    <scope>NUCLEOTIDE SEQUENCE [LARGE SCALE GENOMIC DNA]</scope>
    <source>
        <strain evidence="9">SJ5-8</strain>
    </source>
</reference>
<evidence type="ECO:0000256" key="3">
    <source>
        <dbReference type="ARBA" id="ARBA00022723"/>
    </source>
</evidence>
<gene>
    <name evidence="8" type="ORF">BJEO58_00216</name>
</gene>
<dbReference type="Pfam" id="PF01297">
    <property type="entry name" value="ZnuA"/>
    <property type="match status" value="1"/>
</dbReference>
<keyword evidence="3" id="KW-0479">Metal-binding</keyword>
<dbReference type="PROSITE" id="PS51257">
    <property type="entry name" value="PROKAR_LIPOPROTEIN"/>
    <property type="match status" value="1"/>
</dbReference>
<protein>
    <submittedName>
        <fullName evidence="8">Zinc/manganese transport system substrate-binding protein</fullName>
    </submittedName>
</protein>
<evidence type="ECO:0000256" key="2">
    <source>
        <dbReference type="ARBA" id="ARBA00022448"/>
    </source>
</evidence>
<dbReference type="PANTHER" id="PTHR42953:SF1">
    <property type="entry name" value="METAL-BINDING PROTEIN HI_0362-RELATED"/>
    <property type="match status" value="1"/>
</dbReference>
<organism evidence="8 9">
    <name type="scientific">Brevibacterium jeotgali</name>
    <dbReference type="NCBI Taxonomy" id="1262550"/>
    <lineage>
        <taxon>Bacteria</taxon>
        <taxon>Bacillati</taxon>
        <taxon>Actinomycetota</taxon>
        <taxon>Actinomycetes</taxon>
        <taxon>Micrococcales</taxon>
        <taxon>Brevibacteriaceae</taxon>
        <taxon>Brevibacterium</taxon>
    </lineage>
</organism>
<proteinExistence type="predicted"/>
<evidence type="ECO:0000313" key="9">
    <source>
        <dbReference type="Proteomes" id="UP000234462"/>
    </source>
</evidence>
<comment type="subcellular location">
    <subcellularLocation>
        <location evidence="1">Cell envelope</location>
    </subcellularLocation>
</comment>
<keyword evidence="5" id="KW-0175">Coiled coil</keyword>
<dbReference type="Proteomes" id="UP000234462">
    <property type="component" value="Unassembled WGS sequence"/>
</dbReference>
<dbReference type="EMBL" id="FXZM01000001">
    <property type="protein sequence ID" value="SMY10645.1"/>
    <property type="molecule type" value="Genomic_DNA"/>
</dbReference>
<evidence type="ECO:0000313" key="8">
    <source>
        <dbReference type="EMBL" id="SMY10645.1"/>
    </source>
</evidence>
<dbReference type="Gene3D" id="3.40.50.1980">
    <property type="entry name" value="Nitrogenase molybdenum iron protein domain"/>
    <property type="match status" value="2"/>
</dbReference>
<feature type="signal peptide" evidence="7">
    <location>
        <begin position="1"/>
        <end position="19"/>
    </location>
</feature>
<dbReference type="AlphaFoldDB" id="A0A2H1L1P4"/>